<proteinExistence type="predicted"/>
<sequence length="117" mass="13638">MRSSRRPSEWLNNPRPCAHTSLCHLLWAMAVIDVLFRPARDWKCRNKYTSAPKQQSLDLIVSPSHIARDSPQRLAYSSLCLIFFLNSDRYRPIPNRFPITSFFTFETLCLTTPPPRT</sequence>
<organism evidence="1 2">
    <name type="scientific">Melanomma pulvis-pyrius CBS 109.77</name>
    <dbReference type="NCBI Taxonomy" id="1314802"/>
    <lineage>
        <taxon>Eukaryota</taxon>
        <taxon>Fungi</taxon>
        <taxon>Dikarya</taxon>
        <taxon>Ascomycota</taxon>
        <taxon>Pezizomycotina</taxon>
        <taxon>Dothideomycetes</taxon>
        <taxon>Pleosporomycetidae</taxon>
        <taxon>Pleosporales</taxon>
        <taxon>Melanommataceae</taxon>
        <taxon>Melanomma</taxon>
    </lineage>
</organism>
<evidence type="ECO:0000313" key="2">
    <source>
        <dbReference type="Proteomes" id="UP000799757"/>
    </source>
</evidence>
<keyword evidence="2" id="KW-1185">Reference proteome</keyword>
<name>A0A6A6XV36_9PLEO</name>
<dbReference type="Proteomes" id="UP000799757">
    <property type="component" value="Unassembled WGS sequence"/>
</dbReference>
<dbReference type="AlphaFoldDB" id="A0A6A6XV36"/>
<gene>
    <name evidence="1" type="ORF">K505DRAFT_404094</name>
</gene>
<accession>A0A6A6XV36</accession>
<protein>
    <submittedName>
        <fullName evidence="1">Uncharacterized protein</fullName>
    </submittedName>
</protein>
<reference evidence="1" key="1">
    <citation type="journal article" date="2020" name="Stud. Mycol.">
        <title>101 Dothideomycetes genomes: a test case for predicting lifestyles and emergence of pathogens.</title>
        <authorList>
            <person name="Haridas S."/>
            <person name="Albert R."/>
            <person name="Binder M."/>
            <person name="Bloem J."/>
            <person name="Labutti K."/>
            <person name="Salamov A."/>
            <person name="Andreopoulos B."/>
            <person name="Baker S."/>
            <person name="Barry K."/>
            <person name="Bills G."/>
            <person name="Bluhm B."/>
            <person name="Cannon C."/>
            <person name="Castanera R."/>
            <person name="Culley D."/>
            <person name="Daum C."/>
            <person name="Ezra D."/>
            <person name="Gonzalez J."/>
            <person name="Henrissat B."/>
            <person name="Kuo A."/>
            <person name="Liang C."/>
            <person name="Lipzen A."/>
            <person name="Lutzoni F."/>
            <person name="Magnuson J."/>
            <person name="Mondo S."/>
            <person name="Nolan M."/>
            <person name="Ohm R."/>
            <person name="Pangilinan J."/>
            <person name="Park H.-J."/>
            <person name="Ramirez L."/>
            <person name="Alfaro M."/>
            <person name="Sun H."/>
            <person name="Tritt A."/>
            <person name="Yoshinaga Y."/>
            <person name="Zwiers L.-H."/>
            <person name="Turgeon B."/>
            <person name="Goodwin S."/>
            <person name="Spatafora J."/>
            <person name="Crous P."/>
            <person name="Grigoriev I."/>
        </authorList>
    </citation>
    <scope>NUCLEOTIDE SEQUENCE</scope>
    <source>
        <strain evidence="1">CBS 109.77</strain>
    </source>
</reference>
<dbReference type="EMBL" id="MU001749">
    <property type="protein sequence ID" value="KAF2800352.1"/>
    <property type="molecule type" value="Genomic_DNA"/>
</dbReference>
<evidence type="ECO:0000313" key="1">
    <source>
        <dbReference type="EMBL" id="KAF2800352.1"/>
    </source>
</evidence>